<dbReference type="EMBL" id="JAPTGC010000001">
    <property type="protein sequence ID" value="MCZ0861742.1"/>
    <property type="molecule type" value="Genomic_DNA"/>
</dbReference>
<name>A0ABT4IJ30_9EURY</name>
<dbReference type="Proteomes" id="UP001141336">
    <property type="component" value="Unassembled WGS sequence"/>
</dbReference>
<gene>
    <name evidence="1" type="ORF">O0S09_00540</name>
</gene>
<comment type="caution">
    <text evidence="1">The sequence shown here is derived from an EMBL/GenBank/DDBJ whole genome shotgun (WGS) entry which is preliminary data.</text>
</comment>
<evidence type="ECO:0000313" key="1">
    <source>
        <dbReference type="EMBL" id="MCZ0861742.1"/>
    </source>
</evidence>
<sequence length="50" mass="5997">MAIDYLFLWDEQHAATHRQKEFFTGGRHFREGPKRARHFLHRLFTGGRGL</sequence>
<evidence type="ECO:0000313" key="2">
    <source>
        <dbReference type="Proteomes" id="UP001141336"/>
    </source>
</evidence>
<reference evidence="1" key="1">
    <citation type="submission" date="2022-12" db="EMBL/GenBank/DDBJ databases">
        <title>Isolation and characterisation of novel Methanocorpusculum spp. from native Australian herbivores indicates the genus is ancestrally host-associated.</title>
        <authorList>
            <person name="Volmer J.G."/>
            <person name="Soo R.M."/>
            <person name="Evans P.N."/>
            <person name="Hoedt E.C."/>
            <person name="Astorga Alsina A.L."/>
            <person name="Woodcroft B.J."/>
            <person name="Tyson G.W."/>
            <person name="Hugenholtz P."/>
            <person name="Morrison M."/>
        </authorList>
    </citation>
    <scope>NUCLEOTIDE SEQUENCE</scope>
    <source>
        <strain evidence="1">CW153</strain>
    </source>
</reference>
<protein>
    <submittedName>
        <fullName evidence="1">Uncharacterized protein</fullName>
    </submittedName>
</protein>
<keyword evidence="2" id="KW-1185">Reference proteome</keyword>
<accession>A0ABT4IJ30</accession>
<proteinExistence type="predicted"/>
<organism evidence="1 2">
    <name type="scientific">Methanocorpusculum vombati</name>
    <dbReference type="NCBI Taxonomy" id="3002864"/>
    <lineage>
        <taxon>Archaea</taxon>
        <taxon>Methanobacteriati</taxon>
        <taxon>Methanobacteriota</taxon>
        <taxon>Stenosarchaea group</taxon>
        <taxon>Methanomicrobia</taxon>
        <taxon>Methanomicrobiales</taxon>
        <taxon>Methanocorpusculaceae</taxon>
        <taxon>Methanocorpusculum</taxon>
    </lineage>
</organism>
<dbReference type="RefSeq" id="WP_268921922.1">
    <property type="nucleotide sequence ID" value="NZ_JAPTGC010000001.1"/>
</dbReference>